<protein>
    <submittedName>
        <fullName evidence="1">Uncharacterized protein</fullName>
    </submittedName>
</protein>
<gene>
    <name evidence="1" type="ORF">B0H16DRAFT_1749437</name>
</gene>
<dbReference type="Proteomes" id="UP001215598">
    <property type="component" value="Unassembled WGS sequence"/>
</dbReference>
<reference evidence="1" key="1">
    <citation type="submission" date="2023-03" db="EMBL/GenBank/DDBJ databases">
        <title>Massive genome expansion in bonnet fungi (Mycena s.s.) driven by repeated elements and novel gene families across ecological guilds.</title>
        <authorList>
            <consortium name="Lawrence Berkeley National Laboratory"/>
            <person name="Harder C.B."/>
            <person name="Miyauchi S."/>
            <person name="Viragh M."/>
            <person name="Kuo A."/>
            <person name="Thoen E."/>
            <person name="Andreopoulos B."/>
            <person name="Lu D."/>
            <person name="Skrede I."/>
            <person name="Drula E."/>
            <person name="Henrissat B."/>
            <person name="Morin E."/>
            <person name="Kohler A."/>
            <person name="Barry K."/>
            <person name="LaButti K."/>
            <person name="Morin E."/>
            <person name="Salamov A."/>
            <person name="Lipzen A."/>
            <person name="Mereny Z."/>
            <person name="Hegedus B."/>
            <person name="Baldrian P."/>
            <person name="Stursova M."/>
            <person name="Weitz H."/>
            <person name="Taylor A."/>
            <person name="Grigoriev I.V."/>
            <person name="Nagy L.G."/>
            <person name="Martin F."/>
            <person name="Kauserud H."/>
        </authorList>
    </citation>
    <scope>NUCLEOTIDE SEQUENCE</scope>
    <source>
        <strain evidence="1">CBHHK182m</strain>
    </source>
</reference>
<sequence length="176" mass="18602">MTHNLPSAAPAPAASSSGELEALVALVARLAVTSSEATRLATEVNAKLPLALAAAQTANKTTWVRGTPRTPAEIANLFPEGSGEVWYVVIRGRDPGFYRTALESNAQTDGVPNQFGEKKKTRREALDFYRDHYGATAHYDSLVAQAVQSGHPVHITAPPGVQKWVAVASPTAATSV</sequence>
<organism evidence="1 2">
    <name type="scientific">Mycena metata</name>
    <dbReference type="NCBI Taxonomy" id="1033252"/>
    <lineage>
        <taxon>Eukaryota</taxon>
        <taxon>Fungi</taxon>
        <taxon>Dikarya</taxon>
        <taxon>Basidiomycota</taxon>
        <taxon>Agaricomycotina</taxon>
        <taxon>Agaricomycetes</taxon>
        <taxon>Agaricomycetidae</taxon>
        <taxon>Agaricales</taxon>
        <taxon>Marasmiineae</taxon>
        <taxon>Mycenaceae</taxon>
        <taxon>Mycena</taxon>
    </lineage>
</organism>
<evidence type="ECO:0000313" key="1">
    <source>
        <dbReference type="EMBL" id="KAJ7699404.1"/>
    </source>
</evidence>
<dbReference type="AlphaFoldDB" id="A0AAD7DUR7"/>
<name>A0AAD7DUR7_9AGAR</name>
<evidence type="ECO:0000313" key="2">
    <source>
        <dbReference type="Proteomes" id="UP001215598"/>
    </source>
</evidence>
<comment type="caution">
    <text evidence="1">The sequence shown here is derived from an EMBL/GenBank/DDBJ whole genome shotgun (WGS) entry which is preliminary data.</text>
</comment>
<dbReference type="EMBL" id="JARKIB010000574">
    <property type="protein sequence ID" value="KAJ7699404.1"/>
    <property type="molecule type" value="Genomic_DNA"/>
</dbReference>
<accession>A0AAD7DUR7</accession>
<keyword evidence="2" id="KW-1185">Reference proteome</keyword>
<dbReference type="InterPro" id="IPR037056">
    <property type="entry name" value="RNase_H1_N_sf"/>
</dbReference>
<proteinExistence type="predicted"/>
<dbReference type="Gene3D" id="3.40.970.10">
    <property type="entry name" value="Ribonuclease H1, N-terminal domain"/>
    <property type="match status" value="1"/>
</dbReference>